<proteinExistence type="predicted"/>
<evidence type="ECO:0000313" key="8">
    <source>
        <dbReference type="Proteomes" id="UP000321533"/>
    </source>
</evidence>
<accession>A0A5B8VBW8</accession>
<keyword evidence="2 5" id="KW-0812">Transmembrane</keyword>
<protein>
    <submittedName>
        <fullName evidence="7">Translocation/assembly module TamB</fullName>
    </submittedName>
</protein>
<comment type="subcellular location">
    <subcellularLocation>
        <location evidence="1">Membrane</location>
        <topology evidence="1">Single-pass membrane protein</topology>
    </subcellularLocation>
</comment>
<feature type="domain" description="Translocation and assembly module TamB C-terminal" evidence="6">
    <location>
        <begin position="1084"/>
        <end position="1170"/>
    </location>
</feature>
<gene>
    <name evidence="7" type="ORF">FRZ67_16190</name>
</gene>
<dbReference type="GO" id="GO:0009306">
    <property type="term" value="P:protein secretion"/>
    <property type="evidence" value="ECO:0007669"/>
    <property type="project" value="InterPro"/>
</dbReference>
<dbReference type="PANTHER" id="PTHR36985">
    <property type="entry name" value="TRANSLOCATION AND ASSEMBLY MODULE SUBUNIT TAMB"/>
    <property type="match status" value="1"/>
</dbReference>
<evidence type="ECO:0000256" key="4">
    <source>
        <dbReference type="ARBA" id="ARBA00023136"/>
    </source>
</evidence>
<organism evidence="7 8">
    <name type="scientific">Panacibacter ginsenosidivorans</name>
    <dbReference type="NCBI Taxonomy" id="1813871"/>
    <lineage>
        <taxon>Bacteria</taxon>
        <taxon>Pseudomonadati</taxon>
        <taxon>Bacteroidota</taxon>
        <taxon>Chitinophagia</taxon>
        <taxon>Chitinophagales</taxon>
        <taxon>Chitinophagaceae</taxon>
        <taxon>Panacibacter</taxon>
    </lineage>
</organism>
<evidence type="ECO:0000256" key="5">
    <source>
        <dbReference type="SAM" id="Phobius"/>
    </source>
</evidence>
<evidence type="ECO:0000313" key="7">
    <source>
        <dbReference type="EMBL" id="QEC68769.1"/>
    </source>
</evidence>
<dbReference type="Pfam" id="PF04357">
    <property type="entry name" value="TamB"/>
    <property type="match status" value="2"/>
</dbReference>
<evidence type="ECO:0000256" key="2">
    <source>
        <dbReference type="ARBA" id="ARBA00022692"/>
    </source>
</evidence>
<feature type="domain" description="Translocation and assembly module TamB C-terminal" evidence="6">
    <location>
        <begin position="1185"/>
        <end position="1621"/>
    </location>
</feature>
<evidence type="ECO:0000256" key="1">
    <source>
        <dbReference type="ARBA" id="ARBA00004167"/>
    </source>
</evidence>
<keyword evidence="3 5" id="KW-1133">Transmembrane helix</keyword>
<evidence type="ECO:0000256" key="3">
    <source>
        <dbReference type="ARBA" id="ARBA00022989"/>
    </source>
</evidence>
<dbReference type="InterPro" id="IPR007452">
    <property type="entry name" value="TamB_C"/>
</dbReference>
<dbReference type="EMBL" id="CP042435">
    <property type="protein sequence ID" value="QEC68769.1"/>
    <property type="molecule type" value="Genomic_DNA"/>
</dbReference>
<dbReference type="OrthoDB" id="9811276at2"/>
<dbReference type="PANTHER" id="PTHR36985:SF1">
    <property type="entry name" value="TRANSLOCATION AND ASSEMBLY MODULE SUBUNIT TAMB"/>
    <property type="match status" value="1"/>
</dbReference>
<dbReference type="GO" id="GO:0005886">
    <property type="term" value="C:plasma membrane"/>
    <property type="evidence" value="ECO:0007669"/>
    <property type="project" value="InterPro"/>
</dbReference>
<keyword evidence="4 5" id="KW-0472">Membrane</keyword>
<feature type="transmembrane region" description="Helical" evidence="5">
    <location>
        <begin position="12"/>
        <end position="32"/>
    </location>
</feature>
<dbReference type="Proteomes" id="UP000321533">
    <property type="component" value="Chromosome"/>
</dbReference>
<keyword evidence="8" id="KW-1185">Reference proteome</keyword>
<dbReference type="RefSeq" id="WP_147191126.1">
    <property type="nucleotide sequence ID" value="NZ_CP042435.1"/>
</dbReference>
<sequence length="1663" mass="183311">MTGKKIFRKSLKIVAWIVGSIIALLLLILILIQIPAVQNFAKDKIVAYLENKIHTKVSIERLSIVFPKQIVLEHVYFEDQQRDTLLAGGKIQLDIAMLKLLSNKVQVDYLGLQDMYINVKRVKPGYVFNYDYIIKAFAPSDTTSSSSESSSMTFQLGEVVLKNIRLKYKDDVTGNDGIFRLGKLETNIKAFDPGNSHYAIPDINIEDISSSLRQYKPLIEPKPQAVVEAKSNEPINIDLQLNNIGLKQIRFDYINDVSAVKSSLNLGQLEIVVNKIDLSKLYIDLKKIQLSNTAVNIELGKSQQAIVAKQEIKKEAAAQANNPWKIEVAGIALDNNQLNYNDNNFKRIPQGIDYNHIAITGFSLAVKDLAITPAEYKGMLAKLNFKEQSGLEVKELHTNFLYNDKEAMLKSLVLKTGNSVINTNLQAKYPSIDAVIKNPALLYVDAALSNTSVAVKDILLIKPSLQEQLKGNEASVIKINGQAKGYVNNIAIPSFSLSGLGQTSIQLAGKIKGLPNAETAYYDMQFSKFNTTKKDILAVLPDNTLPDNIQLPDAINTSGFFKGTINNFSSHLKANTNKGNADLVADVAGKGKTYNIKATLKEVDIGYIFKQPENFGTVTMQVSAKGNGVDYKTMNTVLNANVNSATVNGYTYKDLKLDATLNNGEAIVKSVINDPNIRYTLDATANIKSTYPSLKMQLQLDTLNLYALHFMDSLFTLHTNINADMASTNADSLIGNIFITNTSLLNIDGTHTTDSIKIVAERNENIQSIVLNSEAANIDWKGKYKLTETGGLLMQSIKHYYNIANTVTDTIFSSQQWVMNILINPSAPLVLQFVPGLKGSDTLGAHIVFNSEANDLNIKIGSPHIRYGEQSIDNLVLTTTTTSQQLNYAIKADRLGSKSFRLYNTSVDGKLANNELFANILLKDRSGKDRYHLSAKADQPGNHAYRLSLNADSLLLNYEKWQVSNDNYIQYDTSGIIANNFAFSHNEQSLMINSETKSTTAPIDVIFKDFYLKTLTNFADQDSLFLDGVVNGKAMIKNVITAPVFTSDITIKDMSYKTDTIGNVSIKVDNETANAFSTNMKIEGHGNDVQLSGQYFTGESRMDLKLNINNIDLSTVKNFTAGQLKEASGSLKGNIAIAGTIKRPDINGSLHFSDASVTPTMLGEQFKLTNEEIKVNNEGIIFNNFTMADSAGNKAILNGKVITTDFTDYAFDLNFKADDFTAINSTKADNPLFYGKLNIDADVKIGGNMEVPTVKAAIRANRNTDFVLVLPSDDPEVVSREGVVNFINTKAIEDTTTLEAVLDSAIQYKSLAGADIDVTFETDTAAAFTLIIDERNGDALKVKGDAELTGGIDQSGKLTMTGNYELQQGSYQVTLSVLKKKFDIQKGSVITWKGDPTEADVNITALYEIKTAPIDLLEDQLTGKSETDVNKFKQKIPVQVFLKMSGDLLKPAITFDIALPSSISSQWKDVEDKLTQLRTNESEMNKQVFSLLLLGRFTQEDPFVSAAGGSNEALVRQSVSRILTDQLNKLASSLVKGVDINVGLNSDEDYSTGTAQSRTDLSVAVSKSLLNDRLRVTVGSDFQVEGTAATNQNTSNIAGDVQLDYQLTRDGRYRLRAYRVNKYEGVVEGQVVETGLTFVFTLDYDQFREIFNKSRKNKKRNDK</sequence>
<dbReference type="KEGG" id="pgin:FRZ67_16190"/>
<evidence type="ECO:0000259" key="6">
    <source>
        <dbReference type="Pfam" id="PF04357"/>
    </source>
</evidence>
<reference evidence="7 8" key="1">
    <citation type="journal article" date="2016" name="Int. J. Syst. Evol. Microbiol.">
        <title>Panacibacter ginsenosidivorans gen. nov., sp. nov., with ginsenoside converting activity isolated from soil of a ginseng field.</title>
        <authorList>
            <person name="Siddiqi M.Z."/>
            <person name="Muhammad Shafi S."/>
            <person name="Choi K.D."/>
            <person name="Im W.T."/>
        </authorList>
    </citation>
    <scope>NUCLEOTIDE SEQUENCE [LARGE SCALE GENOMIC DNA]</scope>
    <source>
        <strain evidence="7 8">Gsoil1550</strain>
    </source>
</reference>
<name>A0A5B8VBW8_9BACT</name>